<name>A0A3Q0RBE6_AMPCI</name>
<keyword evidence="5" id="KW-1015">Disulfide bond</keyword>
<reference evidence="8" key="1">
    <citation type="submission" date="2025-08" db="UniProtKB">
        <authorList>
            <consortium name="Ensembl"/>
        </authorList>
    </citation>
    <scope>IDENTIFICATION</scope>
</reference>
<evidence type="ECO:0000256" key="6">
    <source>
        <dbReference type="ARBA" id="ARBA00023180"/>
    </source>
</evidence>
<dbReference type="PROSITE" id="PS50835">
    <property type="entry name" value="IG_LIKE"/>
    <property type="match status" value="1"/>
</dbReference>
<dbReference type="Proteomes" id="UP000261340">
    <property type="component" value="Unplaced"/>
</dbReference>
<reference evidence="8" key="2">
    <citation type="submission" date="2025-09" db="UniProtKB">
        <authorList>
            <consortium name="Ensembl"/>
        </authorList>
    </citation>
    <scope>IDENTIFICATION</scope>
</reference>
<keyword evidence="9" id="KW-1185">Reference proteome</keyword>
<dbReference type="InterPro" id="IPR036179">
    <property type="entry name" value="Ig-like_dom_sf"/>
</dbReference>
<keyword evidence="6" id="KW-0325">Glycoprotein</keyword>
<dbReference type="InterPro" id="IPR051427">
    <property type="entry name" value="Nectin/Nectin-like"/>
</dbReference>
<dbReference type="GO" id="GO:0005912">
    <property type="term" value="C:adherens junction"/>
    <property type="evidence" value="ECO:0007669"/>
    <property type="project" value="TreeGrafter"/>
</dbReference>
<proteinExistence type="predicted"/>
<dbReference type="SMART" id="SM00409">
    <property type="entry name" value="IG"/>
    <property type="match status" value="1"/>
</dbReference>
<sequence>FVFNICSICRLIKVISLLLIGGNVTVVHGATAILPCHIIDTNDDLTQITWQRRTRGKPYNDNFYTIVPKDGPLFVNGPDYRFKYIGNFNDKNATLQLSNVTLKDEGIYTCIFTLFPSGNQKTEIPLKVFGIKKLFI</sequence>
<dbReference type="GeneTree" id="ENSGT00940000164822"/>
<dbReference type="GO" id="GO:0007156">
    <property type="term" value="P:homophilic cell adhesion via plasma membrane adhesion molecules"/>
    <property type="evidence" value="ECO:0007669"/>
    <property type="project" value="TreeGrafter"/>
</dbReference>
<dbReference type="InterPro" id="IPR013106">
    <property type="entry name" value="Ig_V-set"/>
</dbReference>
<dbReference type="STRING" id="61819.ENSACIP00000009474"/>
<dbReference type="OMA" id="FNICSIC"/>
<dbReference type="PANTHER" id="PTHR23277">
    <property type="entry name" value="NECTIN-RELATED"/>
    <property type="match status" value="1"/>
</dbReference>
<evidence type="ECO:0000256" key="1">
    <source>
        <dbReference type="ARBA" id="ARBA00004370"/>
    </source>
</evidence>
<evidence type="ECO:0000313" key="9">
    <source>
        <dbReference type="Proteomes" id="UP000261340"/>
    </source>
</evidence>
<accession>A0A3Q0RBE6</accession>
<dbReference type="Pfam" id="PF07686">
    <property type="entry name" value="V-set"/>
    <property type="match status" value="1"/>
</dbReference>
<dbReference type="Gene3D" id="2.60.40.10">
    <property type="entry name" value="Immunoglobulins"/>
    <property type="match status" value="1"/>
</dbReference>
<dbReference type="SUPFAM" id="SSF48726">
    <property type="entry name" value="Immunoglobulin"/>
    <property type="match status" value="1"/>
</dbReference>
<dbReference type="GO" id="GO:0016020">
    <property type="term" value="C:membrane"/>
    <property type="evidence" value="ECO:0007669"/>
    <property type="project" value="UniProtKB-SubCell"/>
</dbReference>
<comment type="subcellular location">
    <subcellularLocation>
        <location evidence="1">Membrane</location>
    </subcellularLocation>
</comment>
<evidence type="ECO:0000313" key="8">
    <source>
        <dbReference type="Ensembl" id="ENSACIP00000009474.1"/>
    </source>
</evidence>
<evidence type="ECO:0000256" key="4">
    <source>
        <dbReference type="ARBA" id="ARBA00023136"/>
    </source>
</evidence>
<dbReference type="AlphaFoldDB" id="A0A3Q0RBE6"/>
<evidence type="ECO:0000259" key="7">
    <source>
        <dbReference type="PROSITE" id="PS50835"/>
    </source>
</evidence>
<evidence type="ECO:0000256" key="5">
    <source>
        <dbReference type="ARBA" id="ARBA00023157"/>
    </source>
</evidence>
<dbReference type="Ensembl" id="ENSACIT00000009756.1">
    <property type="protein sequence ID" value="ENSACIP00000009474.1"/>
    <property type="gene ID" value="ENSACIG00000007424.1"/>
</dbReference>
<protein>
    <recommendedName>
        <fullName evidence="7">Ig-like domain-containing protein</fullName>
    </recommendedName>
</protein>
<dbReference type="InterPro" id="IPR003599">
    <property type="entry name" value="Ig_sub"/>
</dbReference>
<keyword evidence="2" id="KW-0732">Signal</keyword>
<keyword evidence="4" id="KW-0472">Membrane</keyword>
<dbReference type="InterPro" id="IPR013783">
    <property type="entry name" value="Ig-like_fold"/>
</dbReference>
<organism evidence="8 9">
    <name type="scientific">Amphilophus citrinellus</name>
    <name type="common">Midas cichlid</name>
    <name type="synonym">Cichlasoma citrinellum</name>
    <dbReference type="NCBI Taxonomy" id="61819"/>
    <lineage>
        <taxon>Eukaryota</taxon>
        <taxon>Metazoa</taxon>
        <taxon>Chordata</taxon>
        <taxon>Craniata</taxon>
        <taxon>Vertebrata</taxon>
        <taxon>Euteleostomi</taxon>
        <taxon>Actinopterygii</taxon>
        <taxon>Neopterygii</taxon>
        <taxon>Teleostei</taxon>
        <taxon>Neoteleostei</taxon>
        <taxon>Acanthomorphata</taxon>
        <taxon>Ovalentaria</taxon>
        <taxon>Cichlomorphae</taxon>
        <taxon>Cichliformes</taxon>
        <taxon>Cichlidae</taxon>
        <taxon>New World cichlids</taxon>
        <taxon>Cichlasomatinae</taxon>
        <taxon>Heroini</taxon>
        <taxon>Amphilophus</taxon>
    </lineage>
</organism>
<dbReference type="GO" id="GO:0007157">
    <property type="term" value="P:heterophilic cell-cell adhesion via plasma membrane cell adhesion molecules"/>
    <property type="evidence" value="ECO:0007669"/>
    <property type="project" value="TreeGrafter"/>
</dbReference>
<feature type="domain" description="Ig-like" evidence="7">
    <location>
        <begin position="12"/>
        <end position="127"/>
    </location>
</feature>
<dbReference type="SMART" id="SM00406">
    <property type="entry name" value="IGv"/>
    <property type="match status" value="1"/>
</dbReference>
<dbReference type="PANTHER" id="PTHR23277:SF106">
    <property type="entry name" value="NECTIN-1 ISOFORM X1-RELATED"/>
    <property type="match status" value="1"/>
</dbReference>
<keyword evidence="3" id="KW-0677">Repeat</keyword>
<evidence type="ECO:0000256" key="3">
    <source>
        <dbReference type="ARBA" id="ARBA00022737"/>
    </source>
</evidence>
<dbReference type="InterPro" id="IPR007110">
    <property type="entry name" value="Ig-like_dom"/>
</dbReference>
<evidence type="ECO:0000256" key="2">
    <source>
        <dbReference type="ARBA" id="ARBA00022729"/>
    </source>
</evidence>